<evidence type="ECO:0000313" key="2">
    <source>
        <dbReference type="EMBL" id="MWV46895.1"/>
    </source>
</evidence>
<accession>A0A7X3LK30</accession>
<dbReference type="RefSeq" id="WP_127605276.1">
    <property type="nucleotide sequence ID" value="NZ_WUBI01000005.1"/>
</dbReference>
<dbReference type="Proteomes" id="UP000460318">
    <property type="component" value="Unassembled WGS sequence"/>
</dbReference>
<reference evidence="2 3" key="1">
    <citation type="submission" date="2019-12" db="EMBL/GenBank/DDBJ databases">
        <title>Paenibacillus sp. nov., an endophytic bacterium isolated from the stem of Dendrobium.</title>
        <authorList>
            <person name="Zhao R."/>
        </authorList>
    </citation>
    <scope>NUCLEOTIDE SEQUENCE [LARGE SCALE GENOMIC DNA]</scope>
    <source>
        <strain evidence="2 3">HJL G12</strain>
    </source>
</reference>
<keyword evidence="1" id="KW-0472">Membrane</keyword>
<keyword evidence="1" id="KW-1133">Transmembrane helix</keyword>
<name>A0A7X3LK30_9BACL</name>
<keyword evidence="1" id="KW-0812">Transmembrane</keyword>
<feature type="transmembrane region" description="Helical" evidence="1">
    <location>
        <begin position="29"/>
        <end position="50"/>
    </location>
</feature>
<sequence length="52" mass="5788">MDANVHANDPRKHVNEEPRNDLMDLMNGFGGMALLMTLIFAVMVIIKFVISG</sequence>
<keyword evidence="3" id="KW-1185">Reference proteome</keyword>
<proteinExistence type="predicted"/>
<comment type="caution">
    <text evidence="2">The sequence shown here is derived from an EMBL/GenBank/DDBJ whole genome shotgun (WGS) entry which is preliminary data.</text>
</comment>
<gene>
    <name evidence="2" type="ORF">GRF59_25115</name>
</gene>
<dbReference type="AlphaFoldDB" id="A0A7X3LK30"/>
<protein>
    <submittedName>
        <fullName evidence="2">YqzM family protein</fullName>
    </submittedName>
</protein>
<evidence type="ECO:0000313" key="3">
    <source>
        <dbReference type="Proteomes" id="UP000460318"/>
    </source>
</evidence>
<organism evidence="2 3">
    <name type="scientific">Paenibacillus dendrobii</name>
    <dbReference type="NCBI Taxonomy" id="2691084"/>
    <lineage>
        <taxon>Bacteria</taxon>
        <taxon>Bacillati</taxon>
        <taxon>Bacillota</taxon>
        <taxon>Bacilli</taxon>
        <taxon>Bacillales</taxon>
        <taxon>Paenibacillaceae</taxon>
        <taxon>Paenibacillus</taxon>
    </lineage>
</organism>
<dbReference type="EMBL" id="WUBI01000005">
    <property type="protein sequence ID" value="MWV46895.1"/>
    <property type="molecule type" value="Genomic_DNA"/>
</dbReference>
<evidence type="ECO:0000256" key="1">
    <source>
        <dbReference type="SAM" id="Phobius"/>
    </source>
</evidence>